<dbReference type="Pfam" id="PF09346">
    <property type="entry name" value="SMI1_KNR4"/>
    <property type="match status" value="1"/>
</dbReference>
<proteinExistence type="predicted"/>
<name>A0A103PZC8_9BURK</name>
<accession>A0A103PZC8</accession>
<dbReference type="EMBL" id="LPHD01000043">
    <property type="protein sequence ID" value="KWA84553.1"/>
    <property type="molecule type" value="Genomic_DNA"/>
</dbReference>
<sequence>MDLEVRNALPEPSADAIADLEAVLKVRLPQEYLDLLGRMNGAYIQGNIFDIPGGNNAGVSQFIPFDRVLYEKALMEQTGPTKFVPIAHASGGNYVCMSMKASEFGSIYFFDHEIPGDKALTKVASNISQFLDMLRPFSVGDVKLDPDDVGEVWIDPDFLKQIKGE</sequence>
<dbReference type="SMART" id="SM00860">
    <property type="entry name" value="SMI1_KNR4"/>
    <property type="match status" value="1"/>
</dbReference>
<dbReference type="InterPro" id="IPR018958">
    <property type="entry name" value="Knr4/Smi1-like_dom"/>
</dbReference>
<dbReference type="AlphaFoldDB" id="A0A103PZC8"/>
<dbReference type="Proteomes" id="UP000060630">
    <property type="component" value="Unassembled WGS sequence"/>
</dbReference>
<protein>
    <submittedName>
        <fullName evidence="1">Uncharacterized protein</fullName>
    </submittedName>
</protein>
<gene>
    <name evidence="1" type="ORF">WL29_18595</name>
</gene>
<organism evidence="1 2">
    <name type="scientific">Burkholderia ubonensis</name>
    <dbReference type="NCBI Taxonomy" id="101571"/>
    <lineage>
        <taxon>Bacteria</taxon>
        <taxon>Pseudomonadati</taxon>
        <taxon>Pseudomonadota</taxon>
        <taxon>Betaproteobacteria</taxon>
        <taxon>Burkholderiales</taxon>
        <taxon>Burkholderiaceae</taxon>
        <taxon>Burkholderia</taxon>
        <taxon>Burkholderia cepacia complex</taxon>
    </lineage>
</organism>
<reference evidence="1 2" key="1">
    <citation type="submission" date="2015-11" db="EMBL/GenBank/DDBJ databases">
        <title>Expanding the genomic diversity of Burkholderia species for the development of highly accurate diagnostics.</title>
        <authorList>
            <person name="Sahl J."/>
            <person name="Keim P."/>
            <person name="Wagner D."/>
        </authorList>
    </citation>
    <scope>NUCLEOTIDE SEQUENCE [LARGE SCALE GENOMIC DNA]</scope>
    <source>
        <strain evidence="1 2">MSMB2087WGS</strain>
    </source>
</reference>
<dbReference type="RefSeq" id="WP_059653354.1">
    <property type="nucleotide sequence ID" value="NZ_LOXH01000015.1"/>
</dbReference>
<dbReference type="SUPFAM" id="SSF160631">
    <property type="entry name" value="SMI1/KNR4-like"/>
    <property type="match status" value="1"/>
</dbReference>
<evidence type="ECO:0000313" key="1">
    <source>
        <dbReference type="EMBL" id="KWA84553.1"/>
    </source>
</evidence>
<comment type="caution">
    <text evidence="1">The sequence shown here is derived from an EMBL/GenBank/DDBJ whole genome shotgun (WGS) entry which is preliminary data.</text>
</comment>
<dbReference type="Gene3D" id="3.40.1580.10">
    <property type="entry name" value="SMI1/KNR4-like"/>
    <property type="match status" value="1"/>
</dbReference>
<evidence type="ECO:0000313" key="2">
    <source>
        <dbReference type="Proteomes" id="UP000060630"/>
    </source>
</evidence>
<dbReference type="InterPro" id="IPR037883">
    <property type="entry name" value="Knr4/Smi1-like_sf"/>
</dbReference>